<dbReference type="GO" id="GO:0016787">
    <property type="term" value="F:hydrolase activity"/>
    <property type="evidence" value="ECO:0007669"/>
    <property type="project" value="UniProtKB-KW"/>
</dbReference>
<dbReference type="EMBL" id="JAGEOK010000033">
    <property type="protein sequence ID" value="MBO2443406.1"/>
    <property type="molecule type" value="Genomic_DNA"/>
</dbReference>
<organism evidence="3 4">
    <name type="scientific">Actinomadura nitritigenes</name>
    <dbReference type="NCBI Taxonomy" id="134602"/>
    <lineage>
        <taxon>Bacteria</taxon>
        <taxon>Bacillati</taxon>
        <taxon>Actinomycetota</taxon>
        <taxon>Actinomycetes</taxon>
        <taxon>Streptosporangiales</taxon>
        <taxon>Thermomonosporaceae</taxon>
        <taxon>Actinomadura</taxon>
    </lineage>
</organism>
<evidence type="ECO:0000313" key="3">
    <source>
        <dbReference type="EMBL" id="MBO2443406.1"/>
    </source>
</evidence>
<evidence type="ECO:0000259" key="1">
    <source>
        <dbReference type="Pfam" id="PF00723"/>
    </source>
</evidence>
<accession>A0ABS3RB20</accession>
<dbReference type="PANTHER" id="PTHR31616">
    <property type="entry name" value="TREHALASE"/>
    <property type="match status" value="1"/>
</dbReference>
<proteinExistence type="predicted"/>
<dbReference type="InterPro" id="IPR011613">
    <property type="entry name" value="GH15-like"/>
</dbReference>
<evidence type="ECO:0000259" key="2">
    <source>
        <dbReference type="Pfam" id="PF19291"/>
    </source>
</evidence>
<dbReference type="Pfam" id="PF19291">
    <property type="entry name" value="TREH_N"/>
    <property type="match status" value="1"/>
</dbReference>
<dbReference type="Pfam" id="PF00723">
    <property type="entry name" value="Glyco_hydro_15"/>
    <property type="match status" value="1"/>
</dbReference>
<feature type="domain" description="Trehalase-like N-terminal" evidence="2">
    <location>
        <begin position="6"/>
        <end position="125"/>
    </location>
</feature>
<keyword evidence="4" id="KW-1185">Reference proteome</keyword>
<dbReference type="Gene3D" id="1.50.10.10">
    <property type="match status" value="1"/>
</dbReference>
<dbReference type="RefSeq" id="WP_208271721.1">
    <property type="nucleotide sequence ID" value="NZ_BAAAGM010000026.1"/>
</dbReference>
<protein>
    <submittedName>
        <fullName evidence="3">Glycoside hydrolase family 15 protein</fullName>
    </submittedName>
</protein>
<evidence type="ECO:0000313" key="4">
    <source>
        <dbReference type="Proteomes" id="UP000666915"/>
    </source>
</evidence>
<gene>
    <name evidence="3" type="ORF">J4557_38370</name>
</gene>
<dbReference type="PANTHER" id="PTHR31616:SF0">
    <property type="entry name" value="GLUCAN 1,4-ALPHA-GLUCOSIDASE"/>
    <property type="match status" value="1"/>
</dbReference>
<sequence length="589" mass="64798">MPLRDYAAIGDGRTVALVATDGSVDWLAMPDLDSPTVFAAVLDARRGGRFALEPTVAYQAERRYLPETNVVETTFTTDRGVARITDAMALPDTSLSPLRELQRRIEGLSGSVPMRWCLSPRFGYGAGARIGRRSGVPVASSGADALAVRAWEAGEPSCTEETISGGFETRPGSHALIDVSFAHQDPLVFPARAECEARLERTCAEWRRWLDGRACRGPWREAVARSALALKLLVFAPSGAVAAAATSSLPEQIGGERNWDYRFSWIRDSAFTLDAFLGLGCPREARAYFWWLMHATQLTHPLLRVLYRLDGGAHVPERTLPLEGYRGSAPPRAGNAAAGQLQLDTYGELLQTAWLYATAAGRLDTDVAWRLAEMADLVCRTWRSPDAGIWEVRSPPRHFTQSKMMCWVALDRAVRLADKGLIPRGHADRWRRQRQAIRDFVEAHCYSDRRRSYVRAAGGEDVDASLLLGLLHGYADPRQARMRGTIEAIGRDLLHGPYVQRYGGEDGLPGTEGAFLACSFWYAEALARCGRLEQAAELMDRLVALANDVGLYSEEIDPVTGAFLGNMPQALSHLALISAACAINEQDQR</sequence>
<dbReference type="InterPro" id="IPR045582">
    <property type="entry name" value="Trehalase-like_N"/>
</dbReference>
<name>A0ABS3RB20_9ACTN</name>
<comment type="caution">
    <text evidence="3">The sequence shown here is derived from an EMBL/GenBank/DDBJ whole genome shotgun (WGS) entry which is preliminary data.</text>
</comment>
<feature type="domain" description="GH15-like" evidence="1">
    <location>
        <begin position="220"/>
        <end position="580"/>
    </location>
</feature>
<dbReference type="Proteomes" id="UP000666915">
    <property type="component" value="Unassembled WGS sequence"/>
</dbReference>
<dbReference type="InterPro" id="IPR012341">
    <property type="entry name" value="6hp_glycosidase-like_sf"/>
</dbReference>
<keyword evidence="3" id="KW-0378">Hydrolase</keyword>
<dbReference type="InterPro" id="IPR008928">
    <property type="entry name" value="6-hairpin_glycosidase_sf"/>
</dbReference>
<dbReference type="SUPFAM" id="SSF48208">
    <property type="entry name" value="Six-hairpin glycosidases"/>
    <property type="match status" value="1"/>
</dbReference>
<reference evidence="3 4" key="1">
    <citation type="submission" date="2021-03" db="EMBL/GenBank/DDBJ databases">
        <authorList>
            <person name="Kanchanasin P."/>
            <person name="Saeng-In P."/>
            <person name="Phongsopitanun W."/>
            <person name="Yuki M."/>
            <person name="Kudo T."/>
            <person name="Ohkuma M."/>
            <person name="Tanasupawat S."/>
        </authorList>
    </citation>
    <scope>NUCLEOTIDE SEQUENCE [LARGE SCALE GENOMIC DNA]</scope>
    <source>
        <strain evidence="3 4">L46</strain>
    </source>
</reference>